<protein>
    <submittedName>
        <fullName evidence="2">Uncharacterized protein</fullName>
    </submittedName>
</protein>
<evidence type="ECO:0000313" key="2">
    <source>
        <dbReference type="EMBL" id="KAF5761181.1"/>
    </source>
</evidence>
<proteinExistence type="predicted"/>
<accession>A0A9K3DVT5</accession>
<reference evidence="2" key="2">
    <citation type="submission" date="2020-06" db="EMBL/GenBank/DDBJ databases">
        <title>Helianthus annuus Genome sequencing and assembly Release 2.</title>
        <authorList>
            <person name="Gouzy J."/>
            <person name="Langlade N."/>
            <person name="Munos S."/>
        </authorList>
    </citation>
    <scope>NUCLEOTIDE SEQUENCE</scope>
    <source>
        <tissue evidence="2">Leaves</tissue>
    </source>
</reference>
<dbReference type="Gramene" id="mRNA:HanXRQr2_Chr16g0762051">
    <property type="protein sequence ID" value="CDS:HanXRQr2_Chr16g0762051.1"/>
    <property type="gene ID" value="HanXRQr2_Chr16g0762051"/>
</dbReference>
<dbReference type="Proteomes" id="UP000215914">
    <property type="component" value="Unassembled WGS sequence"/>
</dbReference>
<organism evidence="2 3">
    <name type="scientific">Helianthus annuus</name>
    <name type="common">Common sunflower</name>
    <dbReference type="NCBI Taxonomy" id="4232"/>
    <lineage>
        <taxon>Eukaryota</taxon>
        <taxon>Viridiplantae</taxon>
        <taxon>Streptophyta</taxon>
        <taxon>Embryophyta</taxon>
        <taxon>Tracheophyta</taxon>
        <taxon>Spermatophyta</taxon>
        <taxon>Magnoliopsida</taxon>
        <taxon>eudicotyledons</taxon>
        <taxon>Gunneridae</taxon>
        <taxon>Pentapetalae</taxon>
        <taxon>asterids</taxon>
        <taxon>campanulids</taxon>
        <taxon>Asterales</taxon>
        <taxon>Asteraceae</taxon>
        <taxon>Asteroideae</taxon>
        <taxon>Heliantheae alliance</taxon>
        <taxon>Heliantheae</taxon>
        <taxon>Helianthus</taxon>
    </lineage>
</organism>
<reference evidence="2" key="1">
    <citation type="journal article" date="2017" name="Nature">
        <title>The sunflower genome provides insights into oil metabolism, flowering and Asterid evolution.</title>
        <authorList>
            <person name="Badouin H."/>
            <person name="Gouzy J."/>
            <person name="Grassa C.J."/>
            <person name="Murat F."/>
            <person name="Staton S.E."/>
            <person name="Cottret L."/>
            <person name="Lelandais-Briere C."/>
            <person name="Owens G.L."/>
            <person name="Carrere S."/>
            <person name="Mayjonade B."/>
            <person name="Legrand L."/>
            <person name="Gill N."/>
            <person name="Kane N.C."/>
            <person name="Bowers J.E."/>
            <person name="Hubner S."/>
            <person name="Bellec A."/>
            <person name="Berard A."/>
            <person name="Berges H."/>
            <person name="Blanchet N."/>
            <person name="Boniface M.C."/>
            <person name="Brunel D."/>
            <person name="Catrice O."/>
            <person name="Chaidir N."/>
            <person name="Claudel C."/>
            <person name="Donnadieu C."/>
            <person name="Faraut T."/>
            <person name="Fievet G."/>
            <person name="Helmstetter N."/>
            <person name="King M."/>
            <person name="Knapp S.J."/>
            <person name="Lai Z."/>
            <person name="Le Paslier M.C."/>
            <person name="Lippi Y."/>
            <person name="Lorenzon L."/>
            <person name="Mandel J.R."/>
            <person name="Marage G."/>
            <person name="Marchand G."/>
            <person name="Marquand E."/>
            <person name="Bret-Mestries E."/>
            <person name="Morien E."/>
            <person name="Nambeesan S."/>
            <person name="Nguyen T."/>
            <person name="Pegot-Espagnet P."/>
            <person name="Pouilly N."/>
            <person name="Raftis F."/>
            <person name="Sallet E."/>
            <person name="Schiex T."/>
            <person name="Thomas J."/>
            <person name="Vandecasteele C."/>
            <person name="Vares D."/>
            <person name="Vear F."/>
            <person name="Vautrin S."/>
            <person name="Crespi M."/>
            <person name="Mangin B."/>
            <person name="Burke J.M."/>
            <person name="Salse J."/>
            <person name="Munos S."/>
            <person name="Vincourt P."/>
            <person name="Rieseberg L.H."/>
            <person name="Langlade N.B."/>
        </authorList>
    </citation>
    <scope>NUCLEOTIDE SEQUENCE</scope>
    <source>
        <tissue evidence="2">Leaves</tissue>
    </source>
</reference>
<keyword evidence="3" id="KW-1185">Reference proteome</keyword>
<sequence length="217" mass="24907">MMANGKTLNKKYWFKFPRFLQMILEAMYSQLQPTVSIYDTKIMNHIVFSILNQERTDVQVTYQNMKPLVKFGAFPEIVEQVQAPVNAVVADEHDVQIIDAPPRSSEPIEYIDLTRVESEEDNVFNGRMMDDAELDTELDANVDDIETEINTESLTAEEPIEDQPSSVNPPRTEPVKTVSAEPESVTEDPTADLHPRKRRRRDPRISREIDAETRSNL</sequence>
<feature type="compositionally biased region" description="Basic and acidic residues" evidence="1">
    <location>
        <begin position="203"/>
        <end position="217"/>
    </location>
</feature>
<evidence type="ECO:0000313" key="3">
    <source>
        <dbReference type="Proteomes" id="UP000215914"/>
    </source>
</evidence>
<comment type="caution">
    <text evidence="2">The sequence shown here is derived from an EMBL/GenBank/DDBJ whole genome shotgun (WGS) entry which is preliminary data.</text>
</comment>
<feature type="region of interest" description="Disordered" evidence="1">
    <location>
        <begin position="150"/>
        <end position="217"/>
    </location>
</feature>
<gene>
    <name evidence="2" type="ORF">HanXRQr2_Chr16g0762051</name>
</gene>
<dbReference type="EMBL" id="MNCJ02000331">
    <property type="protein sequence ID" value="KAF5761181.1"/>
    <property type="molecule type" value="Genomic_DNA"/>
</dbReference>
<dbReference type="AlphaFoldDB" id="A0A9K3DVT5"/>
<name>A0A9K3DVT5_HELAN</name>
<evidence type="ECO:0000256" key="1">
    <source>
        <dbReference type="SAM" id="MobiDB-lite"/>
    </source>
</evidence>